<dbReference type="NCBIfam" id="TIGR00254">
    <property type="entry name" value="GGDEF"/>
    <property type="match status" value="1"/>
</dbReference>
<dbReference type="AlphaFoldDB" id="A0A938Y827"/>
<dbReference type="InterPro" id="IPR050469">
    <property type="entry name" value="Diguanylate_Cyclase"/>
</dbReference>
<gene>
    <name evidence="3" type="ORF">JK386_08240</name>
</gene>
<dbReference type="Gene3D" id="3.30.70.270">
    <property type="match status" value="1"/>
</dbReference>
<dbReference type="Proteomes" id="UP000663791">
    <property type="component" value="Unassembled WGS sequence"/>
</dbReference>
<dbReference type="InterPro" id="IPR029787">
    <property type="entry name" value="Nucleotide_cyclase"/>
</dbReference>
<dbReference type="SMART" id="SM00267">
    <property type="entry name" value="GGDEF"/>
    <property type="match status" value="1"/>
</dbReference>
<accession>A0A938Y827</accession>
<feature type="transmembrane region" description="Helical" evidence="1">
    <location>
        <begin position="61"/>
        <end position="81"/>
    </location>
</feature>
<feature type="transmembrane region" description="Helical" evidence="1">
    <location>
        <begin position="167"/>
        <end position="185"/>
    </location>
</feature>
<feature type="transmembrane region" description="Helical" evidence="1">
    <location>
        <begin position="191"/>
        <end position="212"/>
    </location>
</feature>
<feature type="transmembrane region" description="Helical" evidence="1">
    <location>
        <begin position="32"/>
        <end position="49"/>
    </location>
</feature>
<keyword evidence="1" id="KW-0472">Membrane</keyword>
<dbReference type="InterPro" id="IPR000160">
    <property type="entry name" value="GGDEF_dom"/>
</dbReference>
<feature type="transmembrane region" description="Helical" evidence="1">
    <location>
        <begin position="93"/>
        <end position="115"/>
    </location>
</feature>
<keyword evidence="1" id="KW-1133">Transmembrane helix</keyword>
<dbReference type="CDD" id="cd01949">
    <property type="entry name" value="GGDEF"/>
    <property type="match status" value="1"/>
</dbReference>
<feature type="transmembrane region" description="Helical" evidence="1">
    <location>
        <begin position="6"/>
        <end position="25"/>
    </location>
</feature>
<dbReference type="Pfam" id="PF00990">
    <property type="entry name" value="GGDEF"/>
    <property type="match status" value="1"/>
</dbReference>
<keyword evidence="1" id="KW-0812">Transmembrane</keyword>
<dbReference type="SUPFAM" id="SSF55073">
    <property type="entry name" value="Nucleotide cyclase"/>
    <property type="match status" value="1"/>
</dbReference>
<proteinExistence type="predicted"/>
<dbReference type="GO" id="GO:1902201">
    <property type="term" value="P:negative regulation of bacterial-type flagellum-dependent cell motility"/>
    <property type="evidence" value="ECO:0007669"/>
    <property type="project" value="TreeGrafter"/>
</dbReference>
<dbReference type="InterPro" id="IPR043128">
    <property type="entry name" value="Rev_trsase/Diguanyl_cyclase"/>
</dbReference>
<keyword evidence="4" id="KW-1185">Reference proteome</keyword>
<evidence type="ECO:0000256" key="1">
    <source>
        <dbReference type="SAM" id="Phobius"/>
    </source>
</evidence>
<dbReference type="PANTHER" id="PTHR45138">
    <property type="entry name" value="REGULATORY COMPONENTS OF SENSORY TRANSDUCTION SYSTEM"/>
    <property type="match status" value="1"/>
</dbReference>
<comment type="caution">
    <text evidence="3">The sequence shown here is derived from an EMBL/GenBank/DDBJ whole genome shotgun (WGS) entry which is preliminary data.</text>
</comment>
<dbReference type="EMBL" id="JAERTX010000006">
    <property type="protein sequence ID" value="MBM9459893.1"/>
    <property type="molecule type" value="Genomic_DNA"/>
</dbReference>
<name>A0A938Y827_9ACTN</name>
<feature type="domain" description="GGDEF" evidence="2">
    <location>
        <begin position="254"/>
        <end position="386"/>
    </location>
</feature>
<evidence type="ECO:0000259" key="2">
    <source>
        <dbReference type="PROSITE" id="PS50887"/>
    </source>
</evidence>
<dbReference type="GO" id="GO:0052621">
    <property type="term" value="F:diguanylate cyclase activity"/>
    <property type="evidence" value="ECO:0007669"/>
    <property type="project" value="TreeGrafter"/>
</dbReference>
<evidence type="ECO:0000313" key="4">
    <source>
        <dbReference type="Proteomes" id="UP000663791"/>
    </source>
</evidence>
<dbReference type="PANTHER" id="PTHR45138:SF9">
    <property type="entry name" value="DIGUANYLATE CYCLASE DGCM-RELATED"/>
    <property type="match status" value="1"/>
</dbReference>
<protein>
    <submittedName>
        <fullName evidence="3">GGDEF domain-containing protein</fullName>
    </submittedName>
</protein>
<organism evidence="3 4">
    <name type="scientific">Nocardioides faecalis</name>
    <dbReference type="NCBI Taxonomy" id="2803858"/>
    <lineage>
        <taxon>Bacteria</taxon>
        <taxon>Bacillati</taxon>
        <taxon>Actinomycetota</taxon>
        <taxon>Actinomycetes</taxon>
        <taxon>Propionibacteriales</taxon>
        <taxon>Nocardioidaceae</taxon>
        <taxon>Nocardioides</taxon>
    </lineage>
</organism>
<evidence type="ECO:0000313" key="3">
    <source>
        <dbReference type="EMBL" id="MBM9459893.1"/>
    </source>
</evidence>
<dbReference type="PROSITE" id="PS50887">
    <property type="entry name" value="GGDEF"/>
    <property type="match status" value="1"/>
</dbReference>
<dbReference type="GO" id="GO:0043709">
    <property type="term" value="P:cell adhesion involved in single-species biofilm formation"/>
    <property type="evidence" value="ECO:0007669"/>
    <property type="project" value="TreeGrafter"/>
</dbReference>
<feature type="transmembrane region" description="Helical" evidence="1">
    <location>
        <begin position="135"/>
        <end position="155"/>
    </location>
</feature>
<reference evidence="3" key="1">
    <citation type="submission" date="2021-01" db="EMBL/GenBank/DDBJ databases">
        <title>Novel species in genus Nocardioides.</title>
        <authorList>
            <person name="Zhang G."/>
        </authorList>
    </citation>
    <scope>NUCLEOTIDE SEQUENCE</scope>
    <source>
        <strain evidence="3">Zg-536</strain>
    </source>
</reference>
<dbReference type="GO" id="GO:0005886">
    <property type="term" value="C:plasma membrane"/>
    <property type="evidence" value="ECO:0007669"/>
    <property type="project" value="TreeGrafter"/>
</dbReference>
<dbReference type="RefSeq" id="WP_205291202.1">
    <property type="nucleotide sequence ID" value="NZ_CP074406.1"/>
</dbReference>
<sequence>MLPVSVVVSLVVAALAAGAAVVVALLRRRDSLVVAAALGCSAGWCVAAAKSDPGAPDFMWWSALWLPCVSGWCAAVMVLARRTAVPGWRPPGTWPRVLVAVPFLILAIELVLLPLEVFGGAREEDGEHVITQGAGWYVVTAYDIVLVGLALVFLIDRVAVASRRDRGLLVSVLAALGCTFVSQAAPDGTPYTHLFGVLVAAMLAHAALLGGLTSRPVPVRRVVRSVDAVTGCLDRAALEEVLATEVSAAERTGRPLSIGLLDLDNLKVVNDEHGHLVGDTVLRAAVERISGALRPGFVLGRFGGDEFVVIMPGTDLLRAHQVVGRCQEAAREPVRVGEGRTAPATFSAGVSSHAAGGSVADLLGAADAAMYVAKRAGGDRCHAASVPED</sequence>